<sequence>MKKKFLSICFFLIFITSLTSGLIFNKMMKDNYIETAYLAALSQGNIISIFLSENKNHYLPVFRLAQFFSNKSEYRVTFLDEKGTPIADSHDNSIIFTSYENTPLFKANNLNLPTYRITSSSDKKYKILEVFSNKVTINNKNVILMLSKKLTFFNDFQKKIAGTIIFSILFSGIISIILSVIVVNKIVNPILNLTKALKNVALGNFNTSLIKLHTNDEIQELSNNFIFMQDKINNLLQTIKSKANNLQLILNNLQTSIFVISKNGEIILVNNQAIKEFSFEKEYKSIFDYPQLQFFINDVKEAIINNKTINIKKSVENKVYKIKLNYIKDTSNQIIITVQDISKIENTEKMRREFVSNASHELKTPITIISGFIETIKLGHVKDPKQLSHFIDIIENEVKRLNLLTTSLLTLSNSENTLTNNKKEYTFNLQDELNSIISLYENIAKKQKITIIQTIENKEITAPISHEWIRTVLGNILDNAIKYSTEESKIYINSFILNSKLIISVKDHGIGIDKKDLQNIFRRFYRVDKSRNSKTGGTGLGLAIVKNMITNVNGKIKVESQLNKGTTFTISIPIKF</sequence>
<dbReference type="PANTHER" id="PTHR45453">
    <property type="entry name" value="PHOSPHATE REGULON SENSOR PROTEIN PHOR"/>
    <property type="match status" value="1"/>
</dbReference>
<dbReference type="AlphaFoldDB" id="A0A7G9GUA1"/>
<dbReference type="PANTHER" id="PTHR45453:SF1">
    <property type="entry name" value="PHOSPHATE REGULON SENSOR PROTEIN PHOR"/>
    <property type="match status" value="1"/>
</dbReference>
<keyword evidence="10" id="KW-0812">Transmembrane</keyword>
<dbReference type="InterPro" id="IPR036097">
    <property type="entry name" value="HisK_dim/P_sf"/>
</dbReference>
<keyword evidence="15" id="KW-1185">Reference proteome</keyword>
<evidence type="ECO:0000256" key="1">
    <source>
        <dbReference type="ARBA" id="ARBA00000085"/>
    </source>
</evidence>
<evidence type="ECO:0000256" key="9">
    <source>
        <dbReference type="SAM" id="Coils"/>
    </source>
</evidence>
<dbReference type="InterPro" id="IPR036890">
    <property type="entry name" value="HATPase_C_sf"/>
</dbReference>
<dbReference type="FunFam" id="1.10.287.130:FF:000001">
    <property type="entry name" value="Two-component sensor histidine kinase"/>
    <property type="match status" value="1"/>
</dbReference>
<evidence type="ECO:0000256" key="10">
    <source>
        <dbReference type="SAM" id="Phobius"/>
    </source>
</evidence>
<dbReference type="GO" id="GO:0016036">
    <property type="term" value="P:cellular response to phosphate starvation"/>
    <property type="evidence" value="ECO:0007669"/>
    <property type="project" value="TreeGrafter"/>
</dbReference>
<evidence type="ECO:0000313" key="14">
    <source>
        <dbReference type="EMBL" id="QNM14383.1"/>
    </source>
</evidence>
<dbReference type="PROSITE" id="PS50112">
    <property type="entry name" value="PAS"/>
    <property type="match status" value="1"/>
</dbReference>
<dbReference type="Gene3D" id="1.10.287.130">
    <property type="match status" value="1"/>
</dbReference>
<dbReference type="InterPro" id="IPR003594">
    <property type="entry name" value="HATPase_dom"/>
</dbReference>
<keyword evidence="9" id="KW-0175">Coiled coil</keyword>
<dbReference type="EC" id="2.7.13.3" evidence="3"/>
<evidence type="ECO:0000259" key="13">
    <source>
        <dbReference type="PROSITE" id="PS50885"/>
    </source>
</evidence>
<dbReference type="GO" id="GO:0005886">
    <property type="term" value="C:plasma membrane"/>
    <property type="evidence" value="ECO:0007669"/>
    <property type="project" value="TreeGrafter"/>
</dbReference>
<reference evidence="14 15" key="1">
    <citation type="submission" date="2020-08" db="EMBL/GenBank/DDBJ databases">
        <authorList>
            <person name="Liu C."/>
            <person name="Sun Q."/>
        </authorList>
    </citation>
    <scope>NUCLEOTIDE SEQUENCE [LARGE SCALE GENOMIC DNA]</scope>
    <source>
        <strain evidence="14 15">NSJ-57</strain>
    </source>
</reference>
<dbReference type="SMART" id="SM00388">
    <property type="entry name" value="HisKA"/>
    <property type="match status" value="1"/>
</dbReference>
<dbReference type="InterPro" id="IPR004358">
    <property type="entry name" value="Sig_transdc_His_kin-like_C"/>
</dbReference>
<protein>
    <recommendedName>
        <fullName evidence="3">histidine kinase</fullName>
        <ecNumber evidence="3">2.7.13.3</ecNumber>
    </recommendedName>
</protein>
<keyword evidence="5" id="KW-0808">Transferase</keyword>
<evidence type="ECO:0000259" key="12">
    <source>
        <dbReference type="PROSITE" id="PS50112"/>
    </source>
</evidence>
<keyword evidence="4" id="KW-0597">Phosphoprotein</keyword>
<dbReference type="GO" id="GO:0004721">
    <property type="term" value="F:phosphoprotein phosphatase activity"/>
    <property type="evidence" value="ECO:0007669"/>
    <property type="project" value="TreeGrafter"/>
</dbReference>
<dbReference type="EMBL" id="CP060637">
    <property type="protein sequence ID" value="QNM14383.1"/>
    <property type="molecule type" value="Genomic_DNA"/>
</dbReference>
<keyword evidence="7" id="KW-0902">Two-component regulatory system</keyword>
<evidence type="ECO:0000256" key="6">
    <source>
        <dbReference type="ARBA" id="ARBA00022777"/>
    </source>
</evidence>
<gene>
    <name evidence="14" type="ORF">H9Q81_05170</name>
</gene>
<dbReference type="Pfam" id="PF02518">
    <property type="entry name" value="HATPase_c"/>
    <property type="match status" value="1"/>
</dbReference>
<feature type="domain" description="HAMP" evidence="13">
    <location>
        <begin position="184"/>
        <end position="237"/>
    </location>
</feature>
<evidence type="ECO:0000259" key="11">
    <source>
        <dbReference type="PROSITE" id="PS50109"/>
    </source>
</evidence>
<dbReference type="KEGG" id="fho:H9Q81_05170"/>
<accession>A0A7G9GUA1</accession>
<organism evidence="14 15">
    <name type="scientific">Fusobacterium hominis</name>
    <dbReference type="NCBI Taxonomy" id="2764326"/>
    <lineage>
        <taxon>Bacteria</taxon>
        <taxon>Fusobacteriati</taxon>
        <taxon>Fusobacteriota</taxon>
        <taxon>Fusobacteriia</taxon>
        <taxon>Fusobacteriales</taxon>
        <taxon>Fusobacteriaceae</taxon>
        <taxon>Fusobacterium</taxon>
    </lineage>
</organism>
<comment type="catalytic activity">
    <reaction evidence="1">
        <text>ATP + protein L-histidine = ADP + protein N-phospho-L-histidine.</text>
        <dbReference type="EC" id="2.7.13.3"/>
    </reaction>
</comment>
<feature type="domain" description="Histidine kinase" evidence="11">
    <location>
        <begin position="357"/>
        <end position="576"/>
    </location>
</feature>
<dbReference type="CDD" id="cd00082">
    <property type="entry name" value="HisKA"/>
    <property type="match status" value="1"/>
</dbReference>
<dbReference type="GO" id="GO:0000155">
    <property type="term" value="F:phosphorelay sensor kinase activity"/>
    <property type="evidence" value="ECO:0007669"/>
    <property type="project" value="InterPro"/>
</dbReference>
<dbReference type="PRINTS" id="PR00344">
    <property type="entry name" value="BCTRLSENSOR"/>
</dbReference>
<feature type="domain" description="PAS" evidence="12">
    <location>
        <begin position="242"/>
        <end position="282"/>
    </location>
</feature>
<proteinExistence type="predicted"/>
<keyword evidence="10" id="KW-1133">Transmembrane helix</keyword>
<dbReference type="Proteomes" id="UP000515913">
    <property type="component" value="Chromosome"/>
</dbReference>
<feature type="coiled-coil region" evidence="9">
    <location>
        <begin position="218"/>
        <end position="256"/>
    </location>
</feature>
<evidence type="ECO:0000256" key="7">
    <source>
        <dbReference type="ARBA" id="ARBA00023012"/>
    </source>
</evidence>
<evidence type="ECO:0000256" key="2">
    <source>
        <dbReference type="ARBA" id="ARBA00004370"/>
    </source>
</evidence>
<dbReference type="Pfam" id="PF00512">
    <property type="entry name" value="HisKA"/>
    <property type="match status" value="1"/>
</dbReference>
<dbReference type="RefSeq" id="WP_187422599.1">
    <property type="nucleotide sequence ID" value="NZ_CP060637.1"/>
</dbReference>
<dbReference type="PROSITE" id="PS50885">
    <property type="entry name" value="HAMP"/>
    <property type="match status" value="1"/>
</dbReference>
<evidence type="ECO:0000256" key="5">
    <source>
        <dbReference type="ARBA" id="ARBA00022679"/>
    </source>
</evidence>
<dbReference type="SUPFAM" id="SSF47384">
    <property type="entry name" value="Homodimeric domain of signal transducing histidine kinase"/>
    <property type="match status" value="1"/>
</dbReference>
<dbReference type="InterPro" id="IPR005467">
    <property type="entry name" value="His_kinase_dom"/>
</dbReference>
<dbReference type="InterPro" id="IPR003660">
    <property type="entry name" value="HAMP_dom"/>
</dbReference>
<dbReference type="SUPFAM" id="SSF158472">
    <property type="entry name" value="HAMP domain-like"/>
    <property type="match status" value="1"/>
</dbReference>
<keyword evidence="8 10" id="KW-0472">Membrane</keyword>
<dbReference type="SMART" id="SM00387">
    <property type="entry name" value="HATPase_c"/>
    <property type="match status" value="1"/>
</dbReference>
<dbReference type="PROSITE" id="PS50109">
    <property type="entry name" value="HIS_KIN"/>
    <property type="match status" value="1"/>
</dbReference>
<name>A0A7G9GUA1_9FUSO</name>
<keyword evidence="6" id="KW-0418">Kinase</keyword>
<evidence type="ECO:0000256" key="4">
    <source>
        <dbReference type="ARBA" id="ARBA00022553"/>
    </source>
</evidence>
<dbReference type="FunFam" id="3.30.565.10:FF:000006">
    <property type="entry name" value="Sensor histidine kinase WalK"/>
    <property type="match status" value="1"/>
</dbReference>
<evidence type="ECO:0000313" key="15">
    <source>
        <dbReference type="Proteomes" id="UP000515913"/>
    </source>
</evidence>
<dbReference type="SUPFAM" id="SSF55874">
    <property type="entry name" value="ATPase domain of HSP90 chaperone/DNA topoisomerase II/histidine kinase"/>
    <property type="match status" value="1"/>
</dbReference>
<dbReference type="Pfam" id="PF00672">
    <property type="entry name" value="HAMP"/>
    <property type="match status" value="1"/>
</dbReference>
<evidence type="ECO:0000256" key="8">
    <source>
        <dbReference type="ARBA" id="ARBA00023136"/>
    </source>
</evidence>
<dbReference type="Gene3D" id="3.30.565.10">
    <property type="entry name" value="Histidine kinase-like ATPase, C-terminal domain"/>
    <property type="match status" value="1"/>
</dbReference>
<feature type="transmembrane region" description="Helical" evidence="10">
    <location>
        <begin position="160"/>
        <end position="183"/>
    </location>
</feature>
<dbReference type="InterPro" id="IPR000014">
    <property type="entry name" value="PAS"/>
</dbReference>
<dbReference type="InterPro" id="IPR050351">
    <property type="entry name" value="BphY/WalK/GraS-like"/>
</dbReference>
<comment type="subcellular location">
    <subcellularLocation>
        <location evidence="2">Membrane</location>
    </subcellularLocation>
</comment>
<dbReference type="CDD" id="cd06225">
    <property type="entry name" value="HAMP"/>
    <property type="match status" value="1"/>
</dbReference>
<dbReference type="InterPro" id="IPR003661">
    <property type="entry name" value="HisK_dim/P_dom"/>
</dbReference>
<evidence type="ECO:0000256" key="3">
    <source>
        <dbReference type="ARBA" id="ARBA00012438"/>
    </source>
</evidence>
<dbReference type="Gene3D" id="6.10.340.10">
    <property type="match status" value="1"/>
</dbReference>